<dbReference type="SUPFAM" id="SSF54909">
    <property type="entry name" value="Dimeric alpha+beta barrel"/>
    <property type="match status" value="1"/>
</dbReference>
<dbReference type="Proteomes" id="UP000799772">
    <property type="component" value="Unassembled WGS sequence"/>
</dbReference>
<accession>A0A9P4I670</accession>
<comment type="caution">
    <text evidence="2">The sequence shown here is derived from an EMBL/GenBank/DDBJ whole genome shotgun (WGS) entry which is preliminary data.</text>
</comment>
<protein>
    <submittedName>
        <fullName evidence="2">NIPSNAP-domain-containing protein</fullName>
    </submittedName>
</protein>
<organism evidence="2 3">
    <name type="scientific">Rhizodiscina lignyota</name>
    <dbReference type="NCBI Taxonomy" id="1504668"/>
    <lineage>
        <taxon>Eukaryota</taxon>
        <taxon>Fungi</taxon>
        <taxon>Dikarya</taxon>
        <taxon>Ascomycota</taxon>
        <taxon>Pezizomycotina</taxon>
        <taxon>Dothideomycetes</taxon>
        <taxon>Pleosporomycetidae</taxon>
        <taxon>Aulographales</taxon>
        <taxon>Rhizodiscinaceae</taxon>
        <taxon>Rhizodiscina</taxon>
    </lineage>
</organism>
<dbReference type="InterPro" id="IPR011008">
    <property type="entry name" value="Dimeric_a/b-barrel"/>
</dbReference>
<gene>
    <name evidence="2" type="ORF">NA57DRAFT_61565</name>
</gene>
<dbReference type="InterPro" id="IPR012577">
    <property type="entry name" value="NIPSNAP"/>
</dbReference>
<proteinExistence type="predicted"/>
<sequence>MTIIELRIYTTLPGRMPNLLARFENHTTKIWERYGIKQIGFFTTVVGPNSNDLTYMLQWDSLADREQKWSAFMADKEWIGVRAESEKDGPINQNVYSSFLAPTAFSALK</sequence>
<feature type="domain" description="NIPSNAP" evidence="1">
    <location>
        <begin position="5"/>
        <end position="106"/>
    </location>
</feature>
<reference evidence="2" key="1">
    <citation type="journal article" date="2020" name="Stud. Mycol.">
        <title>101 Dothideomycetes genomes: a test case for predicting lifestyles and emergence of pathogens.</title>
        <authorList>
            <person name="Haridas S."/>
            <person name="Albert R."/>
            <person name="Binder M."/>
            <person name="Bloem J."/>
            <person name="Labutti K."/>
            <person name="Salamov A."/>
            <person name="Andreopoulos B."/>
            <person name="Baker S."/>
            <person name="Barry K."/>
            <person name="Bills G."/>
            <person name="Bluhm B."/>
            <person name="Cannon C."/>
            <person name="Castanera R."/>
            <person name="Culley D."/>
            <person name="Daum C."/>
            <person name="Ezra D."/>
            <person name="Gonzalez J."/>
            <person name="Henrissat B."/>
            <person name="Kuo A."/>
            <person name="Liang C."/>
            <person name="Lipzen A."/>
            <person name="Lutzoni F."/>
            <person name="Magnuson J."/>
            <person name="Mondo S."/>
            <person name="Nolan M."/>
            <person name="Ohm R."/>
            <person name="Pangilinan J."/>
            <person name="Park H.-J."/>
            <person name="Ramirez L."/>
            <person name="Alfaro M."/>
            <person name="Sun H."/>
            <person name="Tritt A."/>
            <person name="Yoshinaga Y."/>
            <person name="Zwiers L.-H."/>
            <person name="Turgeon B."/>
            <person name="Goodwin S."/>
            <person name="Spatafora J."/>
            <person name="Crous P."/>
            <person name="Grigoriev I."/>
        </authorList>
    </citation>
    <scope>NUCLEOTIDE SEQUENCE</scope>
    <source>
        <strain evidence="2">CBS 133067</strain>
    </source>
</reference>
<dbReference type="Gene3D" id="3.30.70.100">
    <property type="match status" value="1"/>
</dbReference>
<keyword evidence="3" id="KW-1185">Reference proteome</keyword>
<evidence type="ECO:0000259" key="1">
    <source>
        <dbReference type="Pfam" id="PF07978"/>
    </source>
</evidence>
<evidence type="ECO:0000313" key="2">
    <source>
        <dbReference type="EMBL" id="KAF2093450.1"/>
    </source>
</evidence>
<dbReference type="OrthoDB" id="3850374at2759"/>
<dbReference type="AlphaFoldDB" id="A0A9P4I670"/>
<name>A0A9P4I670_9PEZI</name>
<dbReference type="EMBL" id="ML978138">
    <property type="protein sequence ID" value="KAF2093450.1"/>
    <property type="molecule type" value="Genomic_DNA"/>
</dbReference>
<dbReference type="Pfam" id="PF07978">
    <property type="entry name" value="NIPSNAP"/>
    <property type="match status" value="1"/>
</dbReference>
<evidence type="ECO:0000313" key="3">
    <source>
        <dbReference type="Proteomes" id="UP000799772"/>
    </source>
</evidence>